<evidence type="ECO:0000313" key="4">
    <source>
        <dbReference type="Proteomes" id="UP000217154"/>
    </source>
</evidence>
<dbReference type="KEGG" id="vbo:CKY39_04040"/>
<dbReference type="EMBL" id="CP023284">
    <property type="protein sequence ID" value="ATA52481.1"/>
    <property type="molecule type" value="Genomic_DNA"/>
</dbReference>
<accession>A0A250DEC2</accession>
<evidence type="ECO:0000259" key="1">
    <source>
        <dbReference type="Pfam" id="PF13622"/>
    </source>
</evidence>
<dbReference type="Proteomes" id="UP000217154">
    <property type="component" value="Chromosome"/>
</dbReference>
<dbReference type="InterPro" id="IPR049449">
    <property type="entry name" value="TesB_ACOT8-like_N"/>
</dbReference>
<proteinExistence type="predicted"/>
<sequence>MSSTTPHPLDKALALHHSDIRVGHFTGTTSPDYWNMVGPFGGTTAALALQAVLKHPDLLGTPIALTVNYAAALGEGAFDIQATAVRTNRSTQHWTVTITQPGADGTANMTTTATVVTAARRDTWSQADLTMPEAPKPEAVDRIRIGPSGVAWLEQYEMRPFSGGIPAKWDGSLQHSETRLWVRDAQARPLDFASLAALSDVFYPRVWLRRATHVPAGTVSITTYFHVGAAELAEVGTGYLLGCAAGQQFFNGFFDQKAQLWSEKGTLLATSNQIVYYKE</sequence>
<dbReference type="InterPro" id="IPR042171">
    <property type="entry name" value="Acyl-CoA_hotdog"/>
</dbReference>
<evidence type="ECO:0000259" key="2">
    <source>
        <dbReference type="Pfam" id="PF20789"/>
    </source>
</evidence>
<name>A0A250DEC2_9BURK</name>
<evidence type="ECO:0000313" key="3">
    <source>
        <dbReference type="EMBL" id="ATA52481.1"/>
    </source>
</evidence>
<feature type="domain" description="Acyl-CoA thioesterase-like C-terminal" evidence="2">
    <location>
        <begin position="142"/>
        <end position="276"/>
    </location>
</feature>
<dbReference type="InterPro" id="IPR029069">
    <property type="entry name" value="HotDog_dom_sf"/>
</dbReference>
<feature type="domain" description="Acyl-CoA thioesterase-like N-terminal HotDog" evidence="1">
    <location>
        <begin position="31"/>
        <end position="114"/>
    </location>
</feature>
<dbReference type="Pfam" id="PF20789">
    <property type="entry name" value="4HBT_3C"/>
    <property type="match status" value="1"/>
</dbReference>
<protein>
    <submittedName>
        <fullName evidence="3">Acyl-CoA thioesterase</fullName>
    </submittedName>
</protein>
<gene>
    <name evidence="3" type="ORF">CKY39_04040</name>
</gene>
<dbReference type="Gene3D" id="2.40.160.210">
    <property type="entry name" value="Acyl-CoA thioesterase, double hotdog domain"/>
    <property type="match status" value="1"/>
</dbReference>
<dbReference type="AlphaFoldDB" id="A0A250DEC2"/>
<dbReference type="SUPFAM" id="SSF54637">
    <property type="entry name" value="Thioesterase/thiol ester dehydrase-isomerase"/>
    <property type="match status" value="2"/>
</dbReference>
<organism evidence="3 4">
    <name type="scientific">Variovorax boronicumulans</name>
    <dbReference type="NCBI Taxonomy" id="436515"/>
    <lineage>
        <taxon>Bacteria</taxon>
        <taxon>Pseudomonadati</taxon>
        <taxon>Pseudomonadota</taxon>
        <taxon>Betaproteobacteria</taxon>
        <taxon>Burkholderiales</taxon>
        <taxon>Comamonadaceae</taxon>
        <taxon>Variovorax</taxon>
    </lineage>
</organism>
<dbReference type="InterPro" id="IPR049450">
    <property type="entry name" value="ACOT8-like_C"/>
</dbReference>
<dbReference type="RefSeq" id="WP_095743538.1">
    <property type="nucleotide sequence ID" value="NZ_CP023284.1"/>
</dbReference>
<reference evidence="3 4" key="1">
    <citation type="submission" date="2017-09" db="EMBL/GenBank/DDBJ databases">
        <title>The diverse metabolic capabilities of V. boronicumulans make it an excellent choice for continued studies on novel biodegradation.</title>
        <authorList>
            <person name="Sun S."/>
        </authorList>
    </citation>
    <scope>NUCLEOTIDE SEQUENCE [LARGE SCALE GENOMIC DNA]</scope>
    <source>
        <strain evidence="3 4">J1</strain>
    </source>
</reference>
<dbReference type="Pfam" id="PF13622">
    <property type="entry name" value="4HBT_3"/>
    <property type="match status" value="1"/>
</dbReference>